<evidence type="ECO:0000256" key="16">
    <source>
        <dbReference type="ARBA" id="ARBA00023209"/>
    </source>
</evidence>
<gene>
    <name evidence="20" type="primary">cdsA</name>
    <name evidence="20" type="ORF">KIN_38960</name>
</gene>
<keyword evidence="13 19" id="KW-1133">Transmembrane helix</keyword>
<evidence type="ECO:0000256" key="15">
    <source>
        <dbReference type="ARBA" id="ARBA00023136"/>
    </source>
</evidence>
<dbReference type="InterPro" id="IPR000374">
    <property type="entry name" value="PC_trans"/>
</dbReference>
<keyword evidence="15 19" id="KW-0472">Membrane</keyword>
<dbReference type="Pfam" id="PF01148">
    <property type="entry name" value="CTP_transf_1"/>
    <property type="match status" value="1"/>
</dbReference>
<protein>
    <recommendedName>
        <fullName evidence="7 18">Phosphatidate cytidylyltransferase</fullName>
        <ecNumber evidence="6 18">2.7.7.41</ecNumber>
    </recommendedName>
</protein>
<dbReference type="GO" id="GO:0016024">
    <property type="term" value="P:CDP-diacylglycerol biosynthetic process"/>
    <property type="evidence" value="ECO:0007669"/>
    <property type="project" value="UniProtKB-UniPathway"/>
</dbReference>
<comment type="subcellular location">
    <subcellularLocation>
        <location evidence="2">Cell membrane</location>
        <topology evidence="2">Multi-pass membrane protein</topology>
    </subcellularLocation>
</comment>
<reference evidence="20 21" key="1">
    <citation type="submission" date="2019-12" db="EMBL/GenBank/DDBJ databases">
        <title>Litoreibacter badius sp. nov., a novel bacteriochlorophyll a-containing bacterium in the genus Litoreibacter.</title>
        <authorList>
            <person name="Kanamuro M."/>
            <person name="Takabe Y."/>
            <person name="Mori K."/>
            <person name="Takaichi S."/>
            <person name="Hanada S."/>
        </authorList>
    </citation>
    <scope>NUCLEOTIDE SEQUENCE [LARGE SCALE GENOMIC DNA]</scope>
    <source>
        <strain evidence="20 21">K6</strain>
    </source>
</reference>
<keyword evidence="17" id="KW-1208">Phospholipid metabolism</keyword>
<comment type="similarity">
    <text evidence="5 18">Belongs to the CDS family.</text>
</comment>
<comment type="pathway">
    <text evidence="4">Lipid metabolism.</text>
</comment>
<evidence type="ECO:0000256" key="4">
    <source>
        <dbReference type="ARBA" id="ARBA00005189"/>
    </source>
</evidence>
<evidence type="ECO:0000256" key="9">
    <source>
        <dbReference type="ARBA" id="ARBA00022516"/>
    </source>
</evidence>
<dbReference type="AlphaFoldDB" id="A0A6N6JNC5"/>
<feature type="transmembrane region" description="Helical" evidence="19">
    <location>
        <begin position="173"/>
        <end position="191"/>
    </location>
</feature>
<evidence type="ECO:0000256" key="10">
    <source>
        <dbReference type="ARBA" id="ARBA00022679"/>
    </source>
</evidence>
<evidence type="ECO:0000256" key="19">
    <source>
        <dbReference type="SAM" id="Phobius"/>
    </source>
</evidence>
<feature type="transmembrane region" description="Helical" evidence="19">
    <location>
        <begin position="134"/>
        <end position="153"/>
    </location>
</feature>
<keyword evidence="12 18" id="KW-0548">Nucleotidyltransferase</keyword>
<evidence type="ECO:0000256" key="12">
    <source>
        <dbReference type="ARBA" id="ARBA00022695"/>
    </source>
</evidence>
<evidence type="ECO:0000256" key="13">
    <source>
        <dbReference type="ARBA" id="ARBA00022989"/>
    </source>
</evidence>
<proteinExistence type="inferred from homology"/>
<evidence type="ECO:0000256" key="3">
    <source>
        <dbReference type="ARBA" id="ARBA00005119"/>
    </source>
</evidence>
<comment type="pathway">
    <text evidence="3 18">Phospholipid metabolism; CDP-diacylglycerol biosynthesis; CDP-diacylglycerol from sn-glycerol 3-phosphate: step 3/3.</text>
</comment>
<keyword evidence="16" id="KW-0594">Phospholipid biosynthesis</keyword>
<feature type="transmembrane region" description="Helical" evidence="19">
    <location>
        <begin position="110"/>
        <end position="127"/>
    </location>
</feature>
<dbReference type="PANTHER" id="PTHR46382">
    <property type="entry name" value="PHOSPHATIDATE CYTIDYLYLTRANSFERASE"/>
    <property type="match status" value="1"/>
</dbReference>
<dbReference type="RefSeq" id="WP_306439015.1">
    <property type="nucleotide sequence ID" value="NZ_BLJE01000006.1"/>
</dbReference>
<dbReference type="EMBL" id="BLJE01000006">
    <property type="protein sequence ID" value="GFE66822.1"/>
    <property type="molecule type" value="Genomic_DNA"/>
</dbReference>
<keyword evidence="10 18" id="KW-0808">Transferase</keyword>
<dbReference type="PROSITE" id="PS01315">
    <property type="entry name" value="CDS"/>
    <property type="match status" value="1"/>
</dbReference>
<feature type="transmembrane region" description="Helical" evidence="19">
    <location>
        <begin position="69"/>
        <end position="98"/>
    </location>
</feature>
<comment type="catalytic activity">
    <reaction evidence="1 18">
        <text>a 1,2-diacyl-sn-glycero-3-phosphate + CTP + H(+) = a CDP-1,2-diacyl-sn-glycerol + diphosphate</text>
        <dbReference type="Rhea" id="RHEA:16229"/>
        <dbReference type="ChEBI" id="CHEBI:15378"/>
        <dbReference type="ChEBI" id="CHEBI:33019"/>
        <dbReference type="ChEBI" id="CHEBI:37563"/>
        <dbReference type="ChEBI" id="CHEBI:58332"/>
        <dbReference type="ChEBI" id="CHEBI:58608"/>
        <dbReference type="EC" id="2.7.7.41"/>
    </reaction>
</comment>
<evidence type="ECO:0000256" key="5">
    <source>
        <dbReference type="ARBA" id="ARBA00010185"/>
    </source>
</evidence>
<evidence type="ECO:0000256" key="1">
    <source>
        <dbReference type="ARBA" id="ARBA00001698"/>
    </source>
</evidence>
<organism evidence="20 21">
    <name type="scientific">Litoreibacter roseus</name>
    <dbReference type="NCBI Taxonomy" id="2601869"/>
    <lineage>
        <taxon>Bacteria</taxon>
        <taxon>Pseudomonadati</taxon>
        <taxon>Pseudomonadota</taxon>
        <taxon>Alphaproteobacteria</taxon>
        <taxon>Rhodobacterales</taxon>
        <taxon>Roseobacteraceae</taxon>
        <taxon>Litoreibacter</taxon>
    </lineage>
</organism>
<keyword evidence="11 18" id="KW-0812">Transmembrane</keyword>
<accession>A0A6N6JNC5</accession>
<dbReference type="UniPathway" id="UPA00557">
    <property type="reaction ID" value="UER00614"/>
</dbReference>
<evidence type="ECO:0000313" key="20">
    <source>
        <dbReference type="EMBL" id="GFE66822.1"/>
    </source>
</evidence>
<evidence type="ECO:0000256" key="8">
    <source>
        <dbReference type="ARBA" id="ARBA00022475"/>
    </source>
</evidence>
<evidence type="ECO:0000256" key="2">
    <source>
        <dbReference type="ARBA" id="ARBA00004651"/>
    </source>
</evidence>
<evidence type="ECO:0000256" key="18">
    <source>
        <dbReference type="RuleBase" id="RU003938"/>
    </source>
</evidence>
<comment type="caution">
    <text evidence="20">The sequence shown here is derived from an EMBL/GenBank/DDBJ whole genome shotgun (WGS) entry which is preliminary data.</text>
</comment>
<feature type="transmembrane region" description="Helical" evidence="19">
    <location>
        <begin position="24"/>
        <end position="57"/>
    </location>
</feature>
<dbReference type="GO" id="GO:0004605">
    <property type="term" value="F:phosphatidate cytidylyltransferase activity"/>
    <property type="evidence" value="ECO:0007669"/>
    <property type="project" value="UniProtKB-EC"/>
</dbReference>
<evidence type="ECO:0000256" key="14">
    <source>
        <dbReference type="ARBA" id="ARBA00023098"/>
    </source>
</evidence>
<evidence type="ECO:0000256" key="6">
    <source>
        <dbReference type="ARBA" id="ARBA00012487"/>
    </source>
</evidence>
<keyword evidence="21" id="KW-1185">Reference proteome</keyword>
<dbReference type="Proteomes" id="UP000436822">
    <property type="component" value="Unassembled WGS sequence"/>
</dbReference>
<dbReference type="EC" id="2.7.7.41" evidence="6 18"/>
<evidence type="ECO:0000256" key="7">
    <source>
        <dbReference type="ARBA" id="ARBA00019373"/>
    </source>
</evidence>
<keyword evidence="8" id="KW-1003">Cell membrane</keyword>
<evidence type="ECO:0000256" key="17">
    <source>
        <dbReference type="ARBA" id="ARBA00023264"/>
    </source>
</evidence>
<keyword evidence="9" id="KW-0444">Lipid biosynthesis</keyword>
<dbReference type="PANTHER" id="PTHR46382:SF1">
    <property type="entry name" value="PHOSPHATIDATE CYTIDYLYLTRANSFERASE"/>
    <property type="match status" value="1"/>
</dbReference>
<evidence type="ECO:0000256" key="11">
    <source>
        <dbReference type="ARBA" id="ARBA00022692"/>
    </source>
</evidence>
<sequence length="268" mass="28337">MAGDGHVPRTEKWGDLAVRMSSGAAMAVVGLITMWVGGLWFLGLLALLCGALVWELVRMLGGGPRRALMLAAGAGTALLAARLLPVGVGLPFILLPAIAGIGLLERNRTLYLIFTSLIVIAAYGLVVQREDFGFIWMLWLALIVIATDVFGYFAGRFLGGPKFWPRVSPKKTWSGTIAGWIAAGCVGAYFLRIPGVGPEVIGISIAISMASQIGDIGESAMKRKMGVKDSSNLIPGHGGVFDRFDGMLGASIFLLLIEQLVAFPPPVG</sequence>
<name>A0A6N6JNC5_9RHOB</name>
<keyword evidence="14" id="KW-0443">Lipid metabolism</keyword>
<evidence type="ECO:0000313" key="21">
    <source>
        <dbReference type="Proteomes" id="UP000436822"/>
    </source>
</evidence>
<dbReference type="GO" id="GO:0005886">
    <property type="term" value="C:plasma membrane"/>
    <property type="evidence" value="ECO:0007669"/>
    <property type="project" value="UniProtKB-SubCell"/>
</dbReference>